<evidence type="ECO:0000259" key="1">
    <source>
        <dbReference type="Pfam" id="PF00646"/>
    </source>
</evidence>
<evidence type="ECO:0008006" key="5">
    <source>
        <dbReference type="Google" id="ProtNLM"/>
    </source>
</evidence>
<dbReference type="InterPro" id="IPR036047">
    <property type="entry name" value="F-box-like_dom_sf"/>
</dbReference>
<accession>A0AAV0ENA4</accession>
<dbReference type="SUPFAM" id="SSF52058">
    <property type="entry name" value="L domain-like"/>
    <property type="match status" value="1"/>
</dbReference>
<keyword evidence="4" id="KW-1185">Reference proteome</keyword>
<dbReference type="EMBL" id="CAMAPF010000933">
    <property type="protein sequence ID" value="CAH9124069.1"/>
    <property type="molecule type" value="Genomic_DNA"/>
</dbReference>
<dbReference type="Pfam" id="PF24758">
    <property type="entry name" value="LRR_At5g56370"/>
    <property type="match status" value="1"/>
</dbReference>
<evidence type="ECO:0000313" key="4">
    <source>
        <dbReference type="Proteomes" id="UP001152523"/>
    </source>
</evidence>
<protein>
    <recommendedName>
        <fullName evidence="5">F-box domain-containing protein</fullName>
    </recommendedName>
</protein>
<sequence>MARKRRDRFSELPVDLLDKILGCMPILYAARLAVLSTLWKDAWFSLTKLDFDLYFFCHIREKYDAYYDDSDRWTWKAIYKNPKIDMVVSESMYIINKVLMHHNGPIRKFCFAVQVYSLEPLGSRVFDIYKWLNFVTQKGVEEIQLNFDTRDGFLLPNCIFSCQTLRRLRLGGSSYDTISSPCILPKFTSLFFENVDFERSVHTINAPMLENLSFVACRETLFHFNVTAPKLSTLTFQGCSYHQTNVNIPVKYSTWESVRTLVLDGYSIDNFFEPLTKRGAPQHSSQLQLLYVEYLMLLEDPLKCDPDSLLIVEHDISPAFIRVLQLCPKLSKLCIDVSFFQDMEGCLGTPSELSGELLRVAQTLNLLHTLILSGPYLWNSNLWLFGIKGLLACFPTLKKFVIGREFNLKTIKEILHFPRASPKVEIVFIKTRVLF</sequence>
<dbReference type="AlphaFoldDB" id="A0AAV0ENA4"/>
<dbReference type="SUPFAM" id="SSF81383">
    <property type="entry name" value="F-box domain"/>
    <property type="match status" value="1"/>
</dbReference>
<dbReference type="InterPro" id="IPR050232">
    <property type="entry name" value="FBL13/AtMIF1-like"/>
</dbReference>
<evidence type="ECO:0000259" key="2">
    <source>
        <dbReference type="Pfam" id="PF24758"/>
    </source>
</evidence>
<dbReference type="Proteomes" id="UP001152523">
    <property type="component" value="Unassembled WGS sequence"/>
</dbReference>
<dbReference type="InterPro" id="IPR001810">
    <property type="entry name" value="F-box_dom"/>
</dbReference>
<dbReference type="PANTHER" id="PTHR31900:SF34">
    <property type="entry name" value="EMB|CAB62440.1-RELATED"/>
    <property type="match status" value="1"/>
</dbReference>
<dbReference type="Pfam" id="PF00646">
    <property type="entry name" value="F-box"/>
    <property type="match status" value="1"/>
</dbReference>
<proteinExistence type="predicted"/>
<reference evidence="3" key="1">
    <citation type="submission" date="2022-07" db="EMBL/GenBank/DDBJ databases">
        <authorList>
            <person name="Macas J."/>
            <person name="Novak P."/>
            <person name="Neumann P."/>
        </authorList>
    </citation>
    <scope>NUCLEOTIDE SEQUENCE</scope>
</reference>
<evidence type="ECO:0000313" key="3">
    <source>
        <dbReference type="EMBL" id="CAH9124069.1"/>
    </source>
</evidence>
<feature type="domain" description="F-box" evidence="1">
    <location>
        <begin position="9"/>
        <end position="46"/>
    </location>
</feature>
<comment type="caution">
    <text evidence="3">The sequence shown here is derived from an EMBL/GenBank/DDBJ whole genome shotgun (WGS) entry which is preliminary data.</text>
</comment>
<gene>
    <name evidence="3" type="ORF">CEPIT_LOCUS25707</name>
</gene>
<name>A0AAV0ENA4_9ASTE</name>
<organism evidence="3 4">
    <name type="scientific">Cuscuta epithymum</name>
    <dbReference type="NCBI Taxonomy" id="186058"/>
    <lineage>
        <taxon>Eukaryota</taxon>
        <taxon>Viridiplantae</taxon>
        <taxon>Streptophyta</taxon>
        <taxon>Embryophyta</taxon>
        <taxon>Tracheophyta</taxon>
        <taxon>Spermatophyta</taxon>
        <taxon>Magnoliopsida</taxon>
        <taxon>eudicotyledons</taxon>
        <taxon>Gunneridae</taxon>
        <taxon>Pentapetalae</taxon>
        <taxon>asterids</taxon>
        <taxon>lamiids</taxon>
        <taxon>Solanales</taxon>
        <taxon>Convolvulaceae</taxon>
        <taxon>Cuscuteae</taxon>
        <taxon>Cuscuta</taxon>
        <taxon>Cuscuta subgen. Cuscuta</taxon>
    </lineage>
</organism>
<dbReference type="PANTHER" id="PTHR31900">
    <property type="entry name" value="F-BOX/RNI SUPERFAMILY PROTEIN-RELATED"/>
    <property type="match status" value="1"/>
</dbReference>
<feature type="domain" description="F-box/LRR-repeat protein 15/At3g58940/PEG3-like LRR" evidence="2">
    <location>
        <begin position="130"/>
        <end position="244"/>
    </location>
</feature>
<dbReference type="InterPro" id="IPR055411">
    <property type="entry name" value="LRR_FXL15/At3g58940/PEG3-like"/>
</dbReference>